<sequence>MICLPCVNNIKPNISLMALNHVVKGDGKCYLFVIFNSDCYTRYNTAG</sequence>
<dbReference type="EMBL" id="JQ844183">
    <property type="protein sequence ID" value="AGS52148.1"/>
    <property type="molecule type" value="Genomic_DNA"/>
</dbReference>
<dbReference type="AlphaFoldDB" id="A0A806KNK5"/>
<organism evidence="1">
    <name type="scientific">uncultured bacterium contig00034</name>
    <dbReference type="NCBI Taxonomy" id="1181523"/>
    <lineage>
        <taxon>Bacteria</taxon>
        <taxon>environmental samples</taxon>
    </lineage>
</organism>
<accession>A0A806KNK5</accession>
<evidence type="ECO:0000313" key="1">
    <source>
        <dbReference type="EMBL" id="AGS52148.1"/>
    </source>
</evidence>
<proteinExistence type="predicted"/>
<protein>
    <submittedName>
        <fullName evidence="1">Uncharacterized protein</fullName>
    </submittedName>
</protein>
<reference evidence="1" key="1">
    <citation type="submission" date="2012-03" db="EMBL/GenBank/DDBJ databases">
        <title>Functional metagenomics reveals considerable lignocellulase gene clusters in the gut microbiome of a wood-feeding higher termite.</title>
        <authorList>
            <person name="Liu N."/>
        </authorList>
    </citation>
    <scope>NUCLEOTIDE SEQUENCE</scope>
</reference>
<name>A0A806KNK5_9BACT</name>